<dbReference type="OMA" id="PKSEHTH"/>
<dbReference type="Pfam" id="PF02230">
    <property type="entry name" value="Abhydrolase_2"/>
    <property type="match status" value="1"/>
</dbReference>
<dbReference type="InterPro" id="IPR003140">
    <property type="entry name" value="PLipase/COase/thioEstase"/>
</dbReference>
<dbReference type="EMBL" id="LNRQ01000004">
    <property type="protein sequence ID" value="KZM97776.1"/>
    <property type="molecule type" value="Genomic_DNA"/>
</dbReference>
<dbReference type="InterPro" id="IPR029058">
    <property type="entry name" value="AB_hydrolase_fold"/>
</dbReference>
<dbReference type="Gramene" id="KZM97776">
    <property type="protein sequence ID" value="KZM97776"/>
    <property type="gene ID" value="DCAR_014862"/>
</dbReference>
<dbReference type="SUPFAM" id="SSF53474">
    <property type="entry name" value="alpha/beta-Hydrolases"/>
    <property type="match status" value="1"/>
</dbReference>
<dbReference type="AlphaFoldDB" id="A0A165WYQ1"/>
<organism evidence="2">
    <name type="scientific">Daucus carota subsp. sativus</name>
    <name type="common">Carrot</name>
    <dbReference type="NCBI Taxonomy" id="79200"/>
    <lineage>
        <taxon>Eukaryota</taxon>
        <taxon>Viridiplantae</taxon>
        <taxon>Streptophyta</taxon>
        <taxon>Embryophyta</taxon>
        <taxon>Tracheophyta</taxon>
        <taxon>Spermatophyta</taxon>
        <taxon>Magnoliopsida</taxon>
        <taxon>eudicotyledons</taxon>
        <taxon>Gunneridae</taxon>
        <taxon>Pentapetalae</taxon>
        <taxon>asterids</taxon>
        <taxon>campanulids</taxon>
        <taxon>Apiales</taxon>
        <taxon>Apiaceae</taxon>
        <taxon>Apioideae</taxon>
        <taxon>Scandiceae</taxon>
        <taxon>Daucinae</taxon>
        <taxon>Daucus</taxon>
        <taxon>Daucus sect. Daucus</taxon>
    </lineage>
</organism>
<gene>
    <name evidence="2" type="ORF">DCAR_014862</name>
</gene>
<feature type="domain" description="Phospholipase/carboxylesterase/thioesterase" evidence="1">
    <location>
        <begin position="22"/>
        <end position="223"/>
    </location>
</feature>
<dbReference type="Gene3D" id="3.40.50.1820">
    <property type="entry name" value="alpha/beta hydrolase"/>
    <property type="match status" value="1"/>
</dbReference>
<sequence length="239" mass="25366">MSGSSTGSGAKNARRAFQYGKTHVVGPKGRHQATIVWLHGLGDEGSSWAELLDTLPLPNIKWICPTAPSQPITLFGGFPSTAWCDVSDLSEDANEDLEGLDATATYVASLLSAEPPGSEDRQHELLMLHERLNDTPDGIQEGREFLFKLGVGGFSMGAASALYSATCFVHGKFGNGDPYPANISVVVGLSGWLPCSKSLSNKVEGDEAAQRATSLPILLCHGRGITNISQVLSIGCIYF</sequence>
<protein>
    <recommendedName>
        <fullName evidence="1">Phospholipase/carboxylesterase/thioesterase domain-containing protein</fullName>
    </recommendedName>
</protein>
<accession>A0A165WYQ1</accession>
<dbReference type="STRING" id="79200.A0A165WYQ1"/>
<name>A0A165WYQ1_DAUCS</name>
<comment type="caution">
    <text evidence="2">The sequence shown here is derived from an EMBL/GenBank/DDBJ whole genome shotgun (WGS) entry which is preliminary data.</text>
</comment>
<evidence type="ECO:0000259" key="1">
    <source>
        <dbReference type="Pfam" id="PF02230"/>
    </source>
</evidence>
<dbReference type="PANTHER" id="PTHR46234">
    <property type="entry name" value="ALPHA/BETA-HYDROLASES SUPERFAMILY PROTEIN"/>
    <property type="match status" value="1"/>
</dbReference>
<dbReference type="GO" id="GO:0016787">
    <property type="term" value="F:hydrolase activity"/>
    <property type="evidence" value="ECO:0007669"/>
    <property type="project" value="InterPro"/>
</dbReference>
<proteinExistence type="predicted"/>
<reference evidence="2" key="1">
    <citation type="journal article" date="2016" name="Nat. Genet.">
        <title>A high-quality carrot genome assembly provides new insights into carotenoid accumulation and asterid genome evolution.</title>
        <authorList>
            <person name="Iorizzo M."/>
            <person name="Ellison S."/>
            <person name="Senalik D."/>
            <person name="Zeng P."/>
            <person name="Satapoomin P."/>
            <person name="Huang J."/>
            <person name="Bowman M."/>
            <person name="Iovene M."/>
            <person name="Sanseverino W."/>
            <person name="Cavagnaro P."/>
            <person name="Yildiz M."/>
            <person name="Macko-Podgorni A."/>
            <person name="Moranska E."/>
            <person name="Grzebelus E."/>
            <person name="Grzebelus D."/>
            <person name="Ashrafi H."/>
            <person name="Zheng Z."/>
            <person name="Cheng S."/>
            <person name="Spooner D."/>
            <person name="Van Deynze A."/>
            <person name="Simon P."/>
        </authorList>
    </citation>
    <scope>NUCLEOTIDE SEQUENCE [LARGE SCALE GENOMIC DNA]</scope>
    <source>
        <tissue evidence="2">Leaf</tissue>
    </source>
</reference>
<evidence type="ECO:0000313" key="2">
    <source>
        <dbReference type="EMBL" id="KZM97776.1"/>
    </source>
</evidence>